<dbReference type="GO" id="GO:0008483">
    <property type="term" value="F:transaminase activity"/>
    <property type="evidence" value="ECO:0007669"/>
    <property type="project" value="UniProtKB-KW"/>
</dbReference>
<evidence type="ECO:0000313" key="9">
    <source>
        <dbReference type="Proteomes" id="UP000297729"/>
    </source>
</evidence>
<organism evidence="8 9">
    <name type="scientific">Duganella callida</name>
    <dbReference type="NCBI Taxonomy" id="2561932"/>
    <lineage>
        <taxon>Bacteria</taxon>
        <taxon>Pseudomonadati</taxon>
        <taxon>Pseudomonadota</taxon>
        <taxon>Betaproteobacteria</taxon>
        <taxon>Burkholderiales</taxon>
        <taxon>Oxalobacteraceae</taxon>
        <taxon>Telluria group</taxon>
        <taxon>Duganella</taxon>
    </lineage>
</organism>
<accession>A0A4Y9SXS8</accession>
<evidence type="ECO:0000313" key="8">
    <source>
        <dbReference type="EMBL" id="TFW30014.1"/>
    </source>
</evidence>
<dbReference type="InterPro" id="IPR010977">
    <property type="entry name" value="Aromatic_deC"/>
</dbReference>
<evidence type="ECO:0000256" key="7">
    <source>
        <dbReference type="RuleBase" id="RU000382"/>
    </source>
</evidence>
<evidence type="ECO:0000256" key="1">
    <source>
        <dbReference type="ARBA" id="ARBA00001933"/>
    </source>
</evidence>
<dbReference type="PANTHER" id="PTHR11999">
    <property type="entry name" value="GROUP II PYRIDOXAL-5-PHOSPHATE DECARBOXYLASE"/>
    <property type="match status" value="1"/>
</dbReference>
<dbReference type="AlphaFoldDB" id="A0A4Y9SXS8"/>
<dbReference type="EMBL" id="SPVG01000027">
    <property type="protein sequence ID" value="TFW30014.1"/>
    <property type="molecule type" value="Genomic_DNA"/>
</dbReference>
<dbReference type="GO" id="GO:0016831">
    <property type="term" value="F:carboxy-lyase activity"/>
    <property type="evidence" value="ECO:0007669"/>
    <property type="project" value="UniProtKB-KW"/>
</dbReference>
<keyword evidence="4 6" id="KW-0663">Pyridoxal phosphate</keyword>
<dbReference type="PANTHER" id="PTHR11999:SF70">
    <property type="entry name" value="MIP05841P"/>
    <property type="match status" value="1"/>
</dbReference>
<dbReference type="GO" id="GO:0030170">
    <property type="term" value="F:pyridoxal phosphate binding"/>
    <property type="evidence" value="ECO:0007669"/>
    <property type="project" value="InterPro"/>
</dbReference>
<keyword evidence="8" id="KW-0032">Aminotransferase</keyword>
<dbReference type="OrthoDB" id="9803665at2"/>
<comment type="cofactor">
    <cofactor evidence="1 6 7">
        <name>pyridoxal 5'-phosphate</name>
        <dbReference type="ChEBI" id="CHEBI:597326"/>
    </cofactor>
</comment>
<dbReference type="InterPro" id="IPR002129">
    <property type="entry name" value="PyrdxlP-dep_de-COase"/>
</dbReference>
<comment type="similarity">
    <text evidence="2 7">Belongs to the group II decarboxylase family.</text>
</comment>
<dbReference type="Gene3D" id="3.40.640.10">
    <property type="entry name" value="Type I PLP-dependent aspartate aminotransferase-like (Major domain)"/>
    <property type="match status" value="1"/>
</dbReference>
<dbReference type="Pfam" id="PF00282">
    <property type="entry name" value="Pyridoxal_deC"/>
    <property type="match status" value="1"/>
</dbReference>
<dbReference type="Gene3D" id="3.90.1150.10">
    <property type="entry name" value="Aspartate Aminotransferase, domain 1"/>
    <property type="match status" value="1"/>
</dbReference>
<keyword evidence="3" id="KW-0210">Decarboxylase</keyword>
<comment type="caution">
    <text evidence="8">The sequence shown here is derived from an EMBL/GenBank/DDBJ whole genome shotgun (WGS) entry which is preliminary data.</text>
</comment>
<dbReference type="Proteomes" id="UP000297729">
    <property type="component" value="Unassembled WGS sequence"/>
</dbReference>
<evidence type="ECO:0000256" key="3">
    <source>
        <dbReference type="ARBA" id="ARBA00022793"/>
    </source>
</evidence>
<keyword evidence="9" id="KW-1185">Reference proteome</keyword>
<evidence type="ECO:0000256" key="2">
    <source>
        <dbReference type="ARBA" id="ARBA00009533"/>
    </source>
</evidence>
<feature type="modified residue" description="N6-(pyridoxal phosphate)lysine" evidence="6">
    <location>
        <position position="211"/>
    </location>
</feature>
<gene>
    <name evidence="8" type="ORF">E4L98_02830</name>
</gene>
<dbReference type="GO" id="GO:0005737">
    <property type="term" value="C:cytoplasm"/>
    <property type="evidence" value="ECO:0007669"/>
    <property type="project" value="TreeGrafter"/>
</dbReference>
<dbReference type="GO" id="GO:0019752">
    <property type="term" value="P:carboxylic acid metabolic process"/>
    <property type="evidence" value="ECO:0007669"/>
    <property type="project" value="InterPro"/>
</dbReference>
<name>A0A4Y9SXS8_9BURK</name>
<evidence type="ECO:0000256" key="6">
    <source>
        <dbReference type="PIRSR" id="PIRSR602129-50"/>
    </source>
</evidence>
<evidence type="ECO:0000256" key="4">
    <source>
        <dbReference type="ARBA" id="ARBA00022898"/>
    </source>
</evidence>
<keyword evidence="5 7" id="KW-0456">Lyase</keyword>
<dbReference type="InterPro" id="IPR015422">
    <property type="entry name" value="PyrdxlP-dep_Trfase_small"/>
</dbReference>
<evidence type="ECO:0000256" key="5">
    <source>
        <dbReference type="ARBA" id="ARBA00023239"/>
    </source>
</evidence>
<dbReference type="SUPFAM" id="SSF53383">
    <property type="entry name" value="PLP-dependent transferases"/>
    <property type="match status" value="1"/>
</dbReference>
<sequence length="400" mass="42186">MFGFIPGSSLLLSAVADLISSVVNSYTGVSFVAPAMVALERDVLRWLCEVMGMPAGAGGILTSGGSMATLSALLCARTERLKGDPANARIYLTAHTHYCVAKAARIIGFPPGALRSIAVDAAQRMDVAALRAAVQEDRSNGLQPLCVVGTAGTTSTGAIDPLDELAAIAREQDLWFHVDAAYGGFFQLTARGRARFGGIGQADSIVLDPHKGLFLPFGTGSLLVRERDVLRRAHSASDKAYLRDVADEDENDFADTSPELTRPNRGLRMWLPLQVHGVAAFRDMLDDKLDLAEYACARLSGIPGIEVLEAPQLSIVVFRCLGAGVSVTDANLATDSLVQRVNSGGVAFLSSTRLGQRVVARLAVLNLLTTAEDIDTVIGQIAAASSARYNAACQARSASA</sequence>
<dbReference type="InterPro" id="IPR015421">
    <property type="entry name" value="PyrdxlP-dep_Trfase_major"/>
</dbReference>
<keyword evidence="8" id="KW-0808">Transferase</keyword>
<proteinExistence type="inferred from homology"/>
<dbReference type="InterPro" id="IPR015424">
    <property type="entry name" value="PyrdxlP-dep_Trfase"/>
</dbReference>
<protein>
    <submittedName>
        <fullName evidence="8">Aminotransferase class V-fold PLP-dependent enzyme</fullName>
    </submittedName>
</protein>
<reference evidence="8 9" key="1">
    <citation type="submission" date="2019-03" db="EMBL/GenBank/DDBJ databases">
        <title>Draft Genome Sequence of Duganella callidus sp. nov., a Novel Duganella Species Isolated from Cultivated Soil.</title>
        <authorList>
            <person name="Raths R."/>
            <person name="Peta V."/>
            <person name="Bucking H."/>
        </authorList>
    </citation>
    <scope>NUCLEOTIDE SEQUENCE [LARGE SCALE GENOMIC DNA]</scope>
    <source>
        <strain evidence="8 9">DN04</strain>
    </source>
</reference>